<evidence type="ECO:0000313" key="1">
    <source>
        <dbReference type="EMBL" id="KAI4825971.1"/>
    </source>
</evidence>
<feature type="non-terminal residue" evidence="1">
    <location>
        <position position="1"/>
    </location>
</feature>
<protein>
    <submittedName>
        <fullName evidence="1">Uncharacterized protein</fullName>
    </submittedName>
</protein>
<evidence type="ECO:0000313" key="2">
    <source>
        <dbReference type="Proteomes" id="UP001057452"/>
    </source>
</evidence>
<proteinExistence type="predicted"/>
<keyword evidence="2" id="KW-1185">Reference proteome</keyword>
<comment type="caution">
    <text evidence="1">The sequence shown here is derived from an EMBL/GenBank/DDBJ whole genome shotgun (WGS) entry which is preliminary data.</text>
</comment>
<accession>A0ACB9XH88</accession>
<gene>
    <name evidence="1" type="ORF">KUCAC02_021630</name>
</gene>
<reference evidence="1" key="1">
    <citation type="submission" date="2022-05" db="EMBL/GenBank/DDBJ databases">
        <title>Chromosome-level genome of Chaenocephalus aceratus.</title>
        <authorList>
            <person name="Park H."/>
        </authorList>
    </citation>
    <scope>NUCLEOTIDE SEQUENCE</scope>
    <source>
        <strain evidence="1">KU_202001</strain>
    </source>
</reference>
<sequence>WRELDSGPSGQVAATAVHADDGTWEGPSHVNLLLRTGTQASVHHNMFISSGCQ</sequence>
<name>A0ACB9XH88_CHAAC</name>
<organism evidence="1 2">
    <name type="scientific">Chaenocephalus aceratus</name>
    <name type="common">Blackfin icefish</name>
    <name type="synonym">Chaenichthys aceratus</name>
    <dbReference type="NCBI Taxonomy" id="36190"/>
    <lineage>
        <taxon>Eukaryota</taxon>
        <taxon>Metazoa</taxon>
        <taxon>Chordata</taxon>
        <taxon>Craniata</taxon>
        <taxon>Vertebrata</taxon>
        <taxon>Euteleostomi</taxon>
        <taxon>Actinopterygii</taxon>
        <taxon>Neopterygii</taxon>
        <taxon>Teleostei</taxon>
        <taxon>Neoteleostei</taxon>
        <taxon>Acanthomorphata</taxon>
        <taxon>Eupercaria</taxon>
        <taxon>Perciformes</taxon>
        <taxon>Notothenioidei</taxon>
        <taxon>Channichthyidae</taxon>
        <taxon>Chaenocephalus</taxon>
    </lineage>
</organism>
<dbReference type="Proteomes" id="UP001057452">
    <property type="component" value="Chromosome 6"/>
</dbReference>
<feature type="non-terminal residue" evidence="1">
    <location>
        <position position="53"/>
    </location>
</feature>
<dbReference type="EMBL" id="CM043790">
    <property type="protein sequence ID" value="KAI4825971.1"/>
    <property type="molecule type" value="Genomic_DNA"/>
</dbReference>